<dbReference type="SUPFAM" id="SSF144010">
    <property type="entry name" value="CofE-like"/>
    <property type="match status" value="1"/>
</dbReference>
<organism evidence="1 2">
    <name type="scientific">Riccia fluitans</name>
    <dbReference type="NCBI Taxonomy" id="41844"/>
    <lineage>
        <taxon>Eukaryota</taxon>
        <taxon>Viridiplantae</taxon>
        <taxon>Streptophyta</taxon>
        <taxon>Embryophyta</taxon>
        <taxon>Marchantiophyta</taxon>
        <taxon>Marchantiopsida</taxon>
        <taxon>Marchantiidae</taxon>
        <taxon>Marchantiales</taxon>
        <taxon>Ricciaceae</taxon>
        <taxon>Riccia</taxon>
    </lineage>
</organism>
<sequence>MSGAFSVHLICRCGRGEVKDYPSSAVHSTYGPENAQWLSNELERLRTVQKNQGDGLVLTRGQWSWVLQDDDHYKLQGEMKFHNVSTRCEIFIPEVSGKLQLMANASLDSFISSVKIIPRHPGGSPAPRHDGYWTAYIVEAGKSTTIEVLVDIVSKTGESLKDIQVGVVKIEYISYGPHGRTKHMQHAILPLHYPQVSSSDLHWRKVENGQSVLPISTHLLSHLDDPLEVLRTYVLPYAKAGDVIAIGETPLAIMQGRFRHPLSVRPGILARLACRLFHPTSSLATACGMQVLVDISGRLRVVVAVVIAVIARVLGSRGMFYRVAGKQARLIDDVTGTLPPYDQFITLGPIRVQTTVDALKRKTGVDVAVVDVNDLKRVQILAASKGIDHKQLEAALRHNPAGNSDEQTPIVLIRKSVGPDHG</sequence>
<keyword evidence="2" id="KW-1185">Reference proteome</keyword>
<evidence type="ECO:0008006" key="3">
    <source>
        <dbReference type="Google" id="ProtNLM"/>
    </source>
</evidence>
<evidence type="ECO:0000313" key="1">
    <source>
        <dbReference type="EMBL" id="KAL2643336.1"/>
    </source>
</evidence>
<proteinExistence type="predicted"/>
<dbReference type="AlphaFoldDB" id="A0ABD1Z6Q0"/>
<protein>
    <recommendedName>
        <fullName evidence="3">F420-0:Gamma-glutamyl ligase</fullName>
    </recommendedName>
</protein>
<accession>A0ABD1Z6Q0</accession>
<reference evidence="1 2" key="1">
    <citation type="submission" date="2024-09" db="EMBL/GenBank/DDBJ databases">
        <title>Chromosome-scale assembly of Riccia fluitans.</title>
        <authorList>
            <person name="Paukszto L."/>
            <person name="Sawicki J."/>
            <person name="Karawczyk K."/>
            <person name="Piernik-Szablinska J."/>
            <person name="Szczecinska M."/>
            <person name="Mazdziarz M."/>
        </authorList>
    </citation>
    <scope>NUCLEOTIDE SEQUENCE [LARGE SCALE GENOMIC DNA]</scope>
    <source>
        <strain evidence="1">Rf_01</strain>
        <tissue evidence="1">Aerial parts of the thallus</tissue>
    </source>
</reference>
<dbReference type="Proteomes" id="UP001605036">
    <property type="component" value="Unassembled WGS sequence"/>
</dbReference>
<name>A0ABD1Z6Q0_9MARC</name>
<comment type="caution">
    <text evidence="1">The sequence shown here is derived from an EMBL/GenBank/DDBJ whole genome shotgun (WGS) entry which is preliminary data.</text>
</comment>
<evidence type="ECO:0000313" key="2">
    <source>
        <dbReference type="Proteomes" id="UP001605036"/>
    </source>
</evidence>
<gene>
    <name evidence="1" type="ORF">R1flu_010923</name>
</gene>
<dbReference type="EMBL" id="JBHFFA010000002">
    <property type="protein sequence ID" value="KAL2643336.1"/>
    <property type="molecule type" value="Genomic_DNA"/>
</dbReference>